<name>A0A7G7MJF6_9PSEU</name>
<dbReference type="InterPro" id="IPR019251">
    <property type="entry name" value="DUF2231_TM"/>
</dbReference>
<feature type="transmembrane region" description="Helical" evidence="1">
    <location>
        <begin position="84"/>
        <end position="105"/>
    </location>
</feature>
<dbReference type="RefSeq" id="WP_185719746.1">
    <property type="nucleotide sequence ID" value="NZ_BAAAWI010000001.1"/>
</dbReference>
<evidence type="ECO:0000256" key="1">
    <source>
        <dbReference type="SAM" id="Phobius"/>
    </source>
</evidence>
<dbReference type="KEGG" id="ppel:H6H00_02390"/>
<gene>
    <name evidence="3" type="ORF">H6H00_02390</name>
</gene>
<feature type="transmembrane region" description="Helical" evidence="1">
    <location>
        <begin position="12"/>
        <end position="34"/>
    </location>
</feature>
<dbReference type="Proteomes" id="UP000515728">
    <property type="component" value="Chromosome"/>
</dbReference>
<evidence type="ECO:0000313" key="4">
    <source>
        <dbReference type="Proteomes" id="UP000515728"/>
    </source>
</evidence>
<keyword evidence="1" id="KW-0472">Membrane</keyword>
<dbReference type="EMBL" id="CP060131">
    <property type="protein sequence ID" value="QNG52917.1"/>
    <property type="molecule type" value="Genomic_DNA"/>
</dbReference>
<feature type="transmembrane region" description="Helical" evidence="1">
    <location>
        <begin position="41"/>
        <end position="64"/>
    </location>
</feature>
<protein>
    <recommendedName>
        <fullName evidence="2">DUF2231 domain-containing protein</fullName>
    </recommendedName>
</protein>
<evidence type="ECO:0000313" key="3">
    <source>
        <dbReference type="EMBL" id="QNG52917.1"/>
    </source>
</evidence>
<sequence length="158" mass="15488">MYTVAGLPLHPLIVHAVVVLLPLATVGTLAAAALPAWRRALAIPTLLVALAGAVAVPLASSSGWRLRSTMGGGSPLVAEHAARASFLLPAAVLFVALLAAVVFADRRVPVAAGGHAGPAPASASRLAAGLAVAAAVVGVVVTALVVWIGHAGASAVWS</sequence>
<keyword evidence="1" id="KW-1133">Transmembrane helix</keyword>
<organism evidence="3 4">
    <name type="scientific">Pseudonocardia petroleophila</name>
    <dbReference type="NCBI Taxonomy" id="37331"/>
    <lineage>
        <taxon>Bacteria</taxon>
        <taxon>Bacillati</taxon>
        <taxon>Actinomycetota</taxon>
        <taxon>Actinomycetes</taxon>
        <taxon>Pseudonocardiales</taxon>
        <taxon>Pseudonocardiaceae</taxon>
        <taxon>Pseudonocardia</taxon>
    </lineage>
</organism>
<accession>A0A7G7MJF6</accession>
<feature type="transmembrane region" description="Helical" evidence="1">
    <location>
        <begin position="126"/>
        <end position="148"/>
    </location>
</feature>
<feature type="domain" description="DUF2231" evidence="2">
    <location>
        <begin position="6"/>
        <end position="150"/>
    </location>
</feature>
<keyword evidence="4" id="KW-1185">Reference proteome</keyword>
<evidence type="ECO:0000259" key="2">
    <source>
        <dbReference type="Pfam" id="PF09990"/>
    </source>
</evidence>
<dbReference type="AlphaFoldDB" id="A0A7G7MJF6"/>
<proteinExistence type="predicted"/>
<reference evidence="3 4" key="1">
    <citation type="submission" date="2020-08" db="EMBL/GenBank/DDBJ databases">
        <authorList>
            <person name="Mo P."/>
        </authorList>
    </citation>
    <scope>NUCLEOTIDE SEQUENCE [LARGE SCALE GENOMIC DNA]</scope>
    <source>
        <strain evidence="3 4">CGMCC 4.1532</strain>
    </source>
</reference>
<keyword evidence="1" id="KW-0812">Transmembrane</keyword>
<dbReference type="Pfam" id="PF09990">
    <property type="entry name" value="DUF2231"/>
    <property type="match status" value="1"/>
</dbReference>